<organism evidence="1 2">
    <name type="scientific">Chryseobacterium arachidis</name>
    <dbReference type="NCBI Taxonomy" id="1416778"/>
    <lineage>
        <taxon>Bacteria</taxon>
        <taxon>Pseudomonadati</taxon>
        <taxon>Bacteroidota</taxon>
        <taxon>Flavobacteriia</taxon>
        <taxon>Flavobacteriales</taxon>
        <taxon>Weeksellaceae</taxon>
        <taxon>Chryseobacterium group</taxon>
        <taxon>Chryseobacterium</taxon>
    </lineage>
</organism>
<dbReference type="OrthoDB" id="6315383at2"/>
<gene>
    <name evidence="1" type="ORF">SAMN05443633_107144</name>
</gene>
<dbReference type="RefSeq" id="WP_072959006.1">
    <property type="nucleotide sequence ID" value="NZ_FQUT01000007.1"/>
</dbReference>
<name>A0A1M5F3E9_9FLAO</name>
<dbReference type="EMBL" id="FQUT01000007">
    <property type="protein sequence ID" value="SHF85711.1"/>
    <property type="molecule type" value="Genomic_DNA"/>
</dbReference>
<dbReference type="AlphaFoldDB" id="A0A1M5F3E9"/>
<keyword evidence="2" id="KW-1185">Reference proteome</keyword>
<reference evidence="2" key="1">
    <citation type="submission" date="2016-11" db="EMBL/GenBank/DDBJ databases">
        <authorList>
            <person name="Varghese N."/>
            <person name="Submissions S."/>
        </authorList>
    </citation>
    <scope>NUCLEOTIDE SEQUENCE [LARGE SCALE GENOMIC DNA]</scope>
    <source>
        <strain evidence="2">DSM 27619</strain>
    </source>
</reference>
<dbReference type="STRING" id="1416778.SAMN05443633_107144"/>
<dbReference type="Proteomes" id="UP000184518">
    <property type="component" value="Unassembled WGS sequence"/>
</dbReference>
<sequence>MSIPLNTIYSYFETGDFPTQEQFQASWSSFWHKDESIPTNKIAGLDNLLQNKADKNIFETHVSNPDSHANYLAKKDASNLNNDNIQAWKSALGVGELPENIATVDDANNIGNVYTKSQSDSKYMFSEDFLNDEGEILAERIEALGLTNLIEAVETNIVDFATNNSAYTFEDNDFIAIPVNGENYSLYMFKGGEKTDKNNYLPTGISNVTIGMVEGLQASLNNKVDKPTSDGKFYIKRESGVTTTELLANETLATVVNRNNYSPKGIAFLEETNGTGIPGANGVLGANKTTYSFFFGNMNAAHTGVYNIAIGYSSLPSVTSGQINSVIGHYAGKDLTTGGANTIMGYESGTGVTTGNDNTLIGVSAGYNLKGGTGNSMLGKWTGCFIAGSNNTFLGYQAGQYWGSGGSGLWSSNIVIGGGTSGHPNGIWGENNLIIGSNIELIGAQSNKFIINNFLAKDNNFYKTHFIEGNFADRWLRFDTSLQVLRLPVADASFTKNVVAKPDGTFGLENKVDYIPLSGTTAGKPVTGEIEFSTEGGGAIKSGVAKISVADGYTTILSGDPVGERAEVLVSPLQVSLSQGLNKHINLTQWLDSIDVGAPSEGPGMVGQYYHGDHYVDNSFVQKRWVEEKLQDSGRNYKIYRALLKGIRGTFEPLFVELENTLGDIQWSRAGVGQFVGNLQGAFQGDKVWINSKINTTLNGVYPDCHAARATDDSVYVNVFDMDSKSPLDFETEIGIIEIYIYN</sequence>
<accession>A0A1M5F3E9</accession>
<protein>
    <submittedName>
        <fullName evidence="1">Uncharacterized protein</fullName>
    </submittedName>
</protein>
<evidence type="ECO:0000313" key="1">
    <source>
        <dbReference type="EMBL" id="SHF85711.1"/>
    </source>
</evidence>
<proteinExistence type="predicted"/>
<evidence type="ECO:0000313" key="2">
    <source>
        <dbReference type="Proteomes" id="UP000184518"/>
    </source>
</evidence>